<evidence type="ECO:0000313" key="2">
    <source>
        <dbReference type="EMBL" id="MBD2296385.1"/>
    </source>
</evidence>
<dbReference type="Gene3D" id="3.90.1570.10">
    <property type="entry name" value="tt1808, chain A"/>
    <property type="match status" value="1"/>
</dbReference>
<dbReference type="Proteomes" id="UP000662185">
    <property type="component" value="Unassembled WGS sequence"/>
</dbReference>
<protein>
    <submittedName>
        <fullName evidence="2">Uma2 family endonuclease</fullName>
    </submittedName>
</protein>
<dbReference type="Pfam" id="PF05685">
    <property type="entry name" value="Uma2"/>
    <property type="match status" value="1"/>
</dbReference>
<keyword evidence="2" id="KW-0540">Nuclease</keyword>
<sequence length="186" mass="21120">MTIANARQIKLDEFLKLPETKPASEFINGEITQKPMPQGEHSLLQANLIEVINAKARTQKIAYAFPELRCTFGGDTIVPDIAVFRWERIPKTASGKISNRFEIHPDWVIEILSPEQQQKKVLTKLLHCSRNGTELGWLMNPDEESVLAVFPEQKVELYESDDKLPILTGIDLELTVTEVFSWLSFG</sequence>
<dbReference type="CDD" id="cd06260">
    <property type="entry name" value="DUF820-like"/>
    <property type="match status" value="1"/>
</dbReference>
<evidence type="ECO:0000259" key="1">
    <source>
        <dbReference type="Pfam" id="PF05685"/>
    </source>
</evidence>
<keyword evidence="3" id="KW-1185">Reference proteome</keyword>
<dbReference type="InterPro" id="IPR011335">
    <property type="entry name" value="Restrct_endonuc-II-like"/>
</dbReference>
<dbReference type="GO" id="GO:0004519">
    <property type="term" value="F:endonuclease activity"/>
    <property type="evidence" value="ECO:0007669"/>
    <property type="project" value="UniProtKB-KW"/>
</dbReference>
<dbReference type="AlphaFoldDB" id="A0A926WKS2"/>
<accession>A0A926WKS2</accession>
<gene>
    <name evidence="2" type="ORF">H6G06_23595</name>
</gene>
<keyword evidence="2" id="KW-0378">Hydrolase</keyword>
<proteinExistence type="predicted"/>
<dbReference type="SUPFAM" id="SSF52980">
    <property type="entry name" value="Restriction endonuclease-like"/>
    <property type="match status" value="1"/>
</dbReference>
<dbReference type="PANTHER" id="PTHR34107:SF5">
    <property type="entry name" value="SLL1355 PROTEIN"/>
    <property type="match status" value="1"/>
</dbReference>
<dbReference type="EMBL" id="JACJQU010000022">
    <property type="protein sequence ID" value="MBD2296385.1"/>
    <property type="molecule type" value="Genomic_DNA"/>
</dbReference>
<name>A0A926WKS2_9NOST</name>
<dbReference type="RefSeq" id="WP_190564506.1">
    <property type="nucleotide sequence ID" value="NZ_JACJQU010000022.1"/>
</dbReference>
<organism evidence="2 3">
    <name type="scientific">Anabaena sphaerica FACHB-251</name>
    <dbReference type="NCBI Taxonomy" id="2692883"/>
    <lineage>
        <taxon>Bacteria</taxon>
        <taxon>Bacillati</taxon>
        <taxon>Cyanobacteriota</taxon>
        <taxon>Cyanophyceae</taxon>
        <taxon>Nostocales</taxon>
        <taxon>Nostocaceae</taxon>
        <taxon>Anabaena</taxon>
    </lineage>
</organism>
<comment type="caution">
    <text evidence="2">The sequence shown here is derived from an EMBL/GenBank/DDBJ whole genome shotgun (WGS) entry which is preliminary data.</text>
</comment>
<reference evidence="3" key="1">
    <citation type="journal article" date="2020" name="ISME J.">
        <title>Comparative genomics reveals insights into cyanobacterial evolution and habitat adaptation.</title>
        <authorList>
            <person name="Chen M.Y."/>
            <person name="Teng W.K."/>
            <person name="Zhao L."/>
            <person name="Hu C.X."/>
            <person name="Zhou Y.K."/>
            <person name="Han B.P."/>
            <person name="Song L.R."/>
            <person name="Shu W.S."/>
        </authorList>
    </citation>
    <scope>NUCLEOTIDE SEQUENCE [LARGE SCALE GENOMIC DNA]</scope>
    <source>
        <strain evidence="3">FACHB-251</strain>
    </source>
</reference>
<dbReference type="PANTHER" id="PTHR34107">
    <property type="entry name" value="SLL0198 PROTEIN-RELATED"/>
    <property type="match status" value="1"/>
</dbReference>
<dbReference type="InterPro" id="IPR008538">
    <property type="entry name" value="Uma2"/>
</dbReference>
<dbReference type="InterPro" id="IPR012296">
    <property type="entry name" value="Nuclease_put_TT1808"/>
</dbReference>
<evidence type="ECO:0000313" key="3">
    <source>
        <dbReference type="Proteomes" id="UP000662185"/>
    </source>
</evidence>
<keyword evidence="2" id="KW-0255">Endonuclease</keyword>
<feature type="domain" description="Putative restriction endonuclease" evidence="1">
    <location>
        <begin position="11"/>
        <end position="176"/>
    </location>
</feature>